<sequence>MSTGIAHVAFMDLRLSSFSSHCHLVLIAYSSLSFHISFSLLMTMSFEFTTHSFPYLKVVRPLLILDMIFRVTFGDVLEEA</sequence>
<name>A0A438KBV6_VITVI</name>
<dbReference type="Proteomes" id="UP000288805">
    <property type="component" value="Unassembled WGS sequence"/>
</dbReference>
<comment type="caution">
    <text evidence="2">The sequence shown here is derived from an EMBL/GenBank/DDBJ whole genome shotgun (WGS) entry which is preliminary data.</text>
</comment>
<reference evidence="2 3" key="1">
    <citation type="journal article" date="2018" name="PLoS Genet.">
        <title>Population sequencing reveals clonal diversity and ancestral inbreeding in the grapevine cultivar Chardonnay.</title>
        <authorList>
            <person name="Roach M.J."/>
            <person name="Johnson D.L."/>
            <person name="Bohlmann J."/>
            <person name="van Vuuren H.J."/>
            <person name="Jones S.J."/>
            <person name="Pretorius I.S."/>
            <person name="Schmidt S.A."/>
            <person name="Borneman A.R."/>
        </authorList>
    </citation>
    <scope>NUCLEOTIDE SEQUENCE [LARGE SCALE GENOMIC DNA]</scope>
    <source>
        <strain evidence="3">cv. Chardonnay</strain>
        <tissue evidence="2">Leaf</tissue>
    </source>
</reference>
<proteinExistence type="predicted"/>
<evidence type="ECO:0000313" key="3">
    <source>
        <dbReference type="Proteomes" id="UP000288805"/>
    </source>
</evidence>
<dbReference type="EMBL" id="QGNW01000010">
    <property type="protein sequence ID" value="RVX18699.1"/>
    <property type="molecule type" value="Genomic_DNA"/>
</dbReference>
<evidence type="ECO:0000313" key="2">
    <source>
        <dbReference type="EMBL" id="RVX18699.1"/>
    </source>
</evidence>
<feature type="transmembrane region" description="Helical" evidence="1">
    <location>
        <begin position="24"/>
        <end position="46"/>
    </location>
</feature>
<dbReference type="AlphaFoldDB" id="A0A438KBV6"/>
<keyword evidence="1" id="KW-0472">Membrane</keyword>
<organism evidence="2 3">
    <name type="scientific">Vitis vinifera</name>
    <name type="common">Grape</name>
    <dbReference type="NCBI Taxonomy" id="29760"/>
    <lineage>
        <taxon>Eukaryota</taxon>
        <taxon>Viridiplantae</taxon>
        <taxon>Streptophyta</taxon>
        <taxon>Embryophyta</taxon>
        <taxon>Tracheophyta</taxon>
        <taxon>Spermatophyta</taxon>
        <taxon>Magnoliopsida</taxon>
        <taxon>eudicotyledons</taxon>
        <taxon>Gunneridae</taxon>
        <taxon>Pentapetalae</taxon>
        <taxon>rosids</taxon>
        <taxon>Vitales</taxon>
        <taxon>Vitaceae</taxon>
        <taxon>Viteae</taxon>
        <taxon>Vitis</taxon>
    </lineage>
</organism>
<keyword evidence="1" id="KW-1133">Transmembrane helix</keyword>
<protein>
    <submittedName>
        <fullName evidence="2">Uncharacterized protein</fullName>
    </submittedName>
</protein>
<keyword evidence="1" id="KW-0812">Transmembrane</keyword>
<gene>
    <name evidence="2" type="ORF">CK203_007092</name>
</gene>
<evidence type="ECO:0000256" key="1">
    <source>
        <dbReference type="SAM" id="Phobius"/>
    </source>
</evidence>
<accession>A0A438KBV6</accession>